<dbReference type="Pfam" id="PF13416">
    <property type="entry name" value="SBP_bac_8"/>
    <property type="match status" value="1"/>
</dbReference>
<evidence type="ECO:0000313" key="6">
    <source>
        <dbReference type="EMBL" id="SUD69249.1"/>
    </source>
</evidence>
<dbReference type="CDD" id="cd13659">
    <property type="entry name" value="PBP2_PotF"/>
    <property type="match status" value="1"/>
</dbReference>
<gene>
    <name evidence="6" type="primary">potF_5</name>
    <name evidence="6" type="ORF">NCTC7914_03391</name>
</gene>
<dbReference type="RefSeq" id="WP_115274472.1">
    <property type="nucleotide sequence ID" value="NZ_UGUY01000001.1"/>
</dbReference>
<protein>
    <submittedName>
        <fullName evidence="6">Putative periplasmic spermidine/putrescine-binding protein</fullName>
    </submittedName>
</protein>
<evidence type="ECO:0000256" key="5">
    <source>
        <dbReference type="SAM" id="SignalP"/>
    </source>
</evidence>
<evidence type="ECO:0000256" key="3">
    <source>
        <dbReference type="ARBA" id="ARBA00022729"/>
    </source>
</evidence>
<dbReference type="PRINTS" id="PR00909">
    <property type="entry name" value="SPERMDNBNDNG"/>
</dbReference>
<dbReference type="InterPro" id="IPR006059">
    <property type="entry name" value="SBP"/>
</dbReference>
<dbReference type="PANTHER" id="PTHR30222">
    <property type="entry name" value="SPERMIDINE/PUTRESCINE-BINDING PERIPLASMIC PROTEIN"/>
    <property type="match status" value="1"/>
</dbReference>
<keyword evidence="2" id="KW-0813">Transport</keyword>
<comment type="subcellular location">
    <subcellularLocation>
        <location evidence="1">Periplasm</location>
    </subcellularLocation>
</comment>
<keyword evidence="3 5" id="KW-0732">Signal</keyword>
<reference evidence="6 7" key="1">
    <citation type="submission" date="2018-06" db="EMBL/GenBank/DDBJ databases">
        <authorList>
            <consortium name="Pathogen Informatics"/>
            <person name="Doyle S."/>
        </authorList>
    </citation>
    <scope>NUCLEOTIDE SEQUENCE [LARGE SCALE GENOMIC DNA]</scope>
    <source>
        <strain evidence="6 7">NCTC7914</strain>
    </source>
</reference>
<evidence type="ECO:0000256" key="4">
    <source>
        <dbReference type="ARBA" id="ARBA00022764"/>
    </source>
</evidence>
<dbReference type="InterPro" id="IPR001188">
    <property type="entry name" value="Sperm_putr-bd"/>
</dbReference>
<dbReference type="Proteomes" id="UP000254602">
    <property type="component" value="Unassembled WGS sequence"/>
</dbReference>
<keyword evidence="4" id="KW-0574">Periplasm</keyword>
<organism evidence="6 7">
    <name type="scientific">Pseudomonas putida</name>
    <name type="common">Arthrobacter siderocapsulatus</name>
    <dbReference type="NCBI Taxonomy" id="303"/>
    <lineage>
        <taxon>Bacteria</taxon>
        <taxon>Pseudomonadati</taxon>
        <taxon>Pseudomonadota</taxon>
        <taxon>Gammaproteobacteria</taxon>
        <taxon>Pseudomonadales</taxon>
        <taxon>Pseudomonadaceae</taxon>
        <taxon>Pseudomonas</taxon>
    </lineage>
</organism>
<dbReference type="GO" id="GO:0042597">
    <property type="term" value="C:periplasmic space"/>
    <property type="evidence" value="ECO:0007669"/>
    <property type="project" value="UniProtKB-SubCell"/>
</dbReference>
<evidence type="ECO:0000313" key="7">
    <source>
        <dbReference type="Proteomes" id="UP000254602"/>
    </source>
</evidence>
<dbReference type="GO" id="GO:0015846">
    <property type="term" value="P:polyamine transport"/>
    <property type="evidence" value="ECO:0007669"/>
    <property type="project" value="InterPro"/>
</dbReference>
<dbReference type="EMBL" id="UGUY01000001">
    <property type="protein sequence ID" value="SUD69249.1"/>
    <property type="molecule type" value="Genomic_DNA"/>
</dbReference>
<evidence type="ECO:0000256" key="2">
    <source>
        <dbReference type="ARBA" id="ARBA00022448"/>
    </source>
</evidence>
<dbReference type="GO" id="GO:0019808">
    <property type="term" value="F:polyamine binding"/>
    <property type="evidence" value="ECO:0007669"/>
    <property type="project" value="InterPro"/>
</dbReference>
<dbReference type="PANTHER" id="PTHR30222:SF12">
    <property type="entry name" value="NORSPERMIDINE SENSOR"/>
    <property type="match status" value="1"/>
</dbReference>
<feature type="signal peptide" evidence="5">
    <location>
        <begin position="1"/>
        <end position="24"/>
    </location>
</feature>
<name>A0A379KMX2_PSEPU</name>
<dbReference type="SUPFAM" id="SSF53850">
    <property type="entry name" value="Periplasmic binding protein-like II"/>
    <property type="match status" value="1"/>
</dbReference>
<evidence type="ECO:0000256" key="1">
    <source>
        <dbReference type="ARBA" id="ARBA00004418"/>
    </source>
</evidence>
<dbReference type="AlphaFoldDB" id="A0A379KMX2"/>
<dbReference type="PIRSF" id="PIRSF019574">
    <property type="entry name" value="Periplasmic_polyamine_BP"/>
    <property type="match status" value="1"/>
</dbReference>
<accession>A0A379KMX2</accession>
<sequence>MTHQRLLKLGLIALLGTSVGTAYAEPARVHLYNWSDFLAPETPKEFQADTGISLIWDAFDNAEVMQSKLMTGRTGYDVVMVPDDLLPSLVKAGVIQELDRDRLSNWSHLAPEILEKQQGNDPGNRYAVPYMWGTTGIGYDQAKVEQLLGKNAPVNSWDLIFKKENIAKLSKCGVAMLDAPVEIVPIALNYLRLPPNSKNPEDYRKAEALLLQIRPYIRYFDSSKFTTDLANGDICAVVGWGGSVYSAKVTADNANNGVKLAYSIPKEGAPVWFENMVLLKDAPHPQQGYAFINYMLRPQVIAKSSDYVGYPNGNKDATAFINPQLRDNPAVYPSKEVMATLYPLETLPLKLERVRTRLWSKVKSGT</sequence>
<feature type="chain" id="PRO_5016863111" evidence="5">
    <location>
        <begin position="25"/>
        <end position="366"/>
    </location>
</feature>
<dbReference type="Gene3D" id="3.40.190.10">
    <property type="entry name" value="Periplasmic binding protein-like II"/>
    <property type="match status" value="2"/>
</dbReference>
<proteinExistence type="predicted"/>